<dbReference type="RefSeq" id="WP_143846850.1">
    <property type="nucleotide sequence ID" value="NZ_VLXZ01000001.1"/>
</dbReference>
<proteinExistence type="predicted"/>
<sequence>MQSKRILFMTVFIVLIGGIVAYFLLNNLNEKEQAEEVEELEDYYVNRGDILALETNTDTFNETGDVTDISYAATQRTETRINRWRDISNAYPKIEFPEEDIQNENWDAVLTFFLDSVKDMTEVSTEIAEKAPEGNKPSINNIEFFILNGDVEDFVKEEFEEKGITVE</sequence>
<evidence type="ECO:0000313" key="2">
    <source>
        <dbReference type="EMBL" id="TSB48506.1"/>
    </source>
</evidence>
<evidence type="ECO:0000256" key="1">
    <source>
        <dbReference type="SAM" id="Phobius"/>
    </source>
</evidence>
<evidence type="ECO:0000313" key="3">
    <source>
        <dbReference type="Proteomes" id="UP000318521"/>
    </source>
</evidence>
<name>A0A554A4A1_9BACI</name>
<keyword evidence="1" id="KW-0812">Transmembrane</keyword>
<keyword evidence="1" id="KW-0472">Membrane</keyword>
<dbReference type="AlphaFoldDB" id="A0A554A4A1"/>
<keyword evidence="3" id="KW-1185">Reference proteome</keyword>
<accession>A0A554A4A1</accession>
<gene>
    <name evidence="2" type="ORF">FN960_02840</name>
</gene>
<reference evidence="2 3" key="1">
    <citation type="submission" date="2019-07" db="EMBL/GenBank/DDBJ databases">
        <authorList>
            <person name="Park Y.J."/>
            <person name="Jeong S.E."/>
            <person name="Jung H.S."/>
        </authorList>
    </citation>
    <scope>NUCLEOTIDE SEQUENCE [LARGE SCALE GENOMIC DNA]</scope>
    <source>
        <strain evidence="3">P16(2019)</strain>
    </source>
</reference>
<organism evidence="2 3">
    <name type="scientific">Alkalicoccobacillus porphyridii</name>
    <dbReference type="NCBI Taxonomy" id="2597270"/>
    <lineage>
        <taxon>Bacteria</taxon>
        <taxon>Bacillati</taxon>
        <taxon>Bacillota</taxon>
        <taxon>Bacilli</taxon>
        <taxon>Bacillales</taxon>
        <taxon>Bacillaceae</taxon>
        <taxon>Alkalicoccobacillus</taxon>
    </lineage>
</organism>
<feature type="transmembrane region" description="Helical" evidence="1">
    <location>
        <begin position="6"/>
        <end position="25"/>
    </location>
</feature>
<keyword evidence="1" id="KW-1133">Transmembrane helix</keyword>
<protein>
    <submittedName>
        <fullName evidence="2">Uncharacterized protein</fullName>
    </submittedName>
</protein>
<dbReference type="EMBL" id="VLXZ01000001">
    <property type="protein sequence ID" value="TSB48506.1"/>
    <property type="molecule type" value="Genomic_DNA"/>
</dbReference>
<dbReference type="Proteomes" id="UP000318521">
    <property type="component" value="Unassembled WGS sequence"/>
</dbReference>
<comment type="caution">
    <text evidence="2">The sequence shown here is derived from an EMBL/GenBank/DDBJ whole genome shotgun (WGS) entry which is preliminary data.</text>
</comment>